<keyword evidence="3" id="KW-1185">Reference proteome</keyword>
<feature type="domain" description="Tetrapyrrole biosynthesis uroporphyrinogen III synthase" evidence="1">
    <location>
        <begin position="20"/>
        <end position="279"/>
    </location>
</feature>
<dbReference type="UniPathway" id="UPA00251">
    <property type="reaction ID" value="UER00320"/>
</dbReference>
<gene>
    <name evidence="2" type="ORF">EIP91_010487</name>
</gene>
<dbReference type="InterPro" id="IPR036108">
    <property type="entry name" value="4pyrrol_syn_uPrphyn_synt_sf"/>
</dbReference>
<name>A0A4R0RN04_9APHY</name>
<evidence type="ECO:0000313" key="2">
    <source>
        <dbReference type="EMBL" id="TCD68562.1"/>
    </source>
</evidence>
<dbReference type="PANTHER" id="PTHR12390:SF0">
    <property type="entry name" value="UROPORPHYRINOGEN-III SYNTHASE"/>
    <property type="match status" value="1"/>
</dbReference>
<dbReference type="GO" id="GO:0006780">
    <property type="term" value="P:uroporphyrinogen III biosynthetic process"/>
    <property type="evidence" value="ECO:0007669"/>
    <property type="project" value="InterPro"/>
</dbReference>
<sequence>MSSNVLLLRAPSRDGPAPDKYEASFSALGYRPISIPVLETVLVNLSHLREVIREGPQMRGLGGVIVTSARACEAWRAVVEELARESITDTNWSDTPFYVVGEATAAALVAIRQEIPSSNNLAPRDIRGSAEGGTSEKLAHFILKDLPSGRNSTLLYLTGDKNRDLLPNILKDGGVELRSLQVYGTTGTSRFPEDLEDALQASPPVAKWWIVYFAPSAADFVTPTLRKHFTLSASNGKALCDAPHAHLAAIGPTTSAFLRDNLNLVVDVISPKPTPEALAEAIQRFDSS</sequence>
<dbReference type="InterPro" id="IPR039793">
    <property type="entry name" value="UROS/Hem4"/>
</dbReference>
<dbReference type="Gene3D" id="3.40.50.10090">
    <property type="match status" value="2"/>
</dbReference>
<dbReference type="InterPro" id="IPR003754">
    <property type="entry name" value="4pyrrol_synth_uPrphyn_synth"/>
</dbReference>
<evidence type="ECO:0000313" key="3">
    <source>
        <dbReference type="Proteomes" id="UP000292702"/>
    </source>
</evidence>
<dbReference type="GO" id="GO:0004852">
    <property type="term" value="F:uroporphyrinogen-III synthase activity"/>
    <property type="evidence" value="ECO:0007669"/>
    <property type="project" value="InterPro"/>
</dbReference>
<comment type="caution">
    <text evidence="2">The sequence shown here is derived from an EMBL/GenBank/DDBJ whole genome shotgun (WGS) entry which is preliminary data.</text>
</comment>
<evidence type="ECO:0000259" key="1">
    <source>
        <dbReference type="Pfam" id="PF02602"/>
    </source>
</evidence>
<protein>
    <recommendedName>
        <fullName evidence="1">Tetrapyrrole biosynthesis uroporphyrinogen III synthase domain-containing protein</fullName>
    </recommendedName>
</protein>
<dbReference type="Proteomes" id="UP000292702">
    <property type="component" value="Unassembled WGS sequence"/>
</dbReference>
<dbReference type="STRING" id="92696.A0A4R0RN04"/>
<dbReference type="AlphaFoldDB" id="A0A4R0RN04"/>
<dbReference type="GO" id="GO:0006782">
    <property type="term" value="P:protoporphyrinogen IX biosynthetic process"/>
    <property type="evidence" value="ECO:0007669"/>
    <property type="project" value="UniProtKB-UniPathway"/>
</dbReference>
<dbReference type="SUPFAM" id="SSF69618">
    <property type="entry name" value="HemD-like"/>
    <property type="match status" value="1"/>
</dbReference>
<dbReference type="CDD" id="cd06578">
    <property type="entry name" value="HemD"/>
    <property type="match status" value="1"/>
</dbReference>
<dbReference type="PANTHER" id="PTHR12390">
    <property type="entry name" value="UROPORPHYRINOGEN III SYNTHASE"/>
    <property type="match status" value="1"/>
</dbReference>
<dbReference type="OrthoDB" id="5595751at2759"/>
<proteinExistence type="predicted"/>
<dbReference type="Pfam" id="PF02602">
    <property type="entry name" value="HEM4"/>
    <property type="match status" value="1"/>
</dbReference>
<dbReference type="EMBL" id="RWJN01000063">
    <property type="protein sequence ID" value="TCD68562.1"/>
    <property type="molecule type" value="Genomic_DNA"/>
</dbReference>
<reference evidence="2 3" key="1">
    <citation type="submission" date="2018-11" db="EMBL/GenBank/DDBJ databases">
        <title>Genome assembly of Steccherinum ochraceum LE-BIN_3174, the white-rot fungus of the Steccherinaceae family (The Residual Polyporoid clade, Polyporales, Basidiomycota).</title>
        <authorList>
            <person name="Fedorova T.V."/>
            <person name="Glazunova O.A."/>
            <person name="Landesman E.O."/>
            <person name="Moiseenko K.V."/>
            <person name="Psurtseva N.V."/>
            <person name="Savinova O.S."/>
            <person name="Shakhova N.V."/>
            <person name="Tyazhelova T.V."/>
            <person name="Vasina D.V."/>
        </authorList>
    </citation>
    <scope>NUCLEOTIDE SEQUENCE [LARGE SCALE GENOMIC DNA]</scope>
    <source>
        <strain evidence="2 3">LE-BIN_3174</strain>
    </source>
</reference>
<dbReference type="GO" id="GO:0005829">
    <property type="term" value="C:cytosol"/>
    <property type="evidence" value="ECO:0007669"/>
    <property type="project" value="TreeGrafter"/>
</dbReference>
<accession>A0A4R0RN04</accession>
<organism evidence="2 3">
    <name type="scientific">Steccherinum ochraceum</name>
    <dbReference type="NCBI Taxonomy" id="92696"/>
    <lineage>
        <taxon>Eukaryota</taxon>
        <taxon>Fungi</taxon>
        <taxon>Dikarya</taxon>
        <taxon>Basidiomycota</taxon>
        <taxon>Agaricomycotina</taxon>
        <taxon>Agaricomycetes</taxon>
        <taxon>Polyporales</taxon>
        <taxon>Steccherinaceae</taxon>
        <taxon>Steccherinum</taxon>
    </lineage>
</organism>